<dbReference type="GO" id="GO:0043565">
    <property type="term" value="F:sequence-specific DNA binding"/>
    <property type="evidence" value="ECO:0007669"/>
    <property type="project" value="InterPro"/>
</dbReference>
<evidence type="ECO:0000256" key="2">
    <source>
        <dbReference type="ARBA" id="ARBA00023125"/>
    </source>
</evidence>
<dbReference type="STRING" id="47885.APT59_00805"/>
<dbReference type="AlphaFoldDB" id="A0A2Z5A3X3"/>
<dbReference type="GO" id="GO:0043200">
    <property type="term" value="P:response to amino acid"/>
    <property type="evidence" value="ECO:0007669"/>
    <property type="project" value="TreeGrafter"/>
</dbReference>
<dbReference type="PANTHER" id="PTHR30154:SF53">
    <property type="entry name" value="HTH-TYPE TRANSCRIPTIONAL REGULATOR LRPC"/>
    <property type="match status" value="1"/>
</dbReference>
<evidence type="ECO:0000256" key="1">
    <source>
        <dbReference type="ARBA" id="ARBA00023015"/>
    </source>
</evidence>
<dbReference type="SMART" id="SM00344">
    <property type="entry name" value="HTH_ASNC"/>
    <property type="match status" value="1"/>
</dbReference>
<accession>A0A2Z5A3X3</accession>
<keyword evidence="1" id="KW-0805">Transcription regulation</keyword>
<dbReference type="PRINTS" id="PR00033">
    <property type="entry name" value="HTHASNC"/>
</dbReference>
<dbReference type="Gene3D" id="1.10.10.10">
    <property type="entry name" value="Winged helix-like DNA-binding domain superfamily/Winged helix DNA-binding domain"/>
    <property type="match status" value="1"/>
</dbReference>
<dbReference type="PANTHER" id="PTHR30154">
    <property type="entry name" value="LEUCINE-RESPONSIVE REGULATORY PROTEIN"/>
    <property type="match status" value="1"/>
</dbReference>
<dbReference type="Pfam" id="PF01037">
    <property type="entry name" value="AsnC_trans_reg"/>
    <property type="match status" value="1"/>
</dbReference>
<reference evidence="5 6" key="1">
    <citation type="submission" date="2017-06" db="EMBL/GenBank/DDBJ databases">
        <title>Evolution towards high GC content and high-temperature stress adaptation in endophytic Pseudomonas oryzihabitans impacted its plant-growth promoting traits.</title>
        <authorList>
            <person name="Nascimento F.X."/>
        </authorList>
    </citation>
    <scope>NUCLEOTIDE SEQUENCE [LARGE SCALE GENOMIC DNA]</scope>
    <source>
        <strain evidence="5 6">MS8</strain>
    </source>
</reference>
<keyword evidence="3" id="KW-0804">Transcription</keyword>
<dbReference type="InterPro" id="IPR011008">
    <property type="entry name" value="Dimeric_a/b-barrel"/>
</dbReference>
<dbReference type="InterPro" id="IPR019888">
    <property type="entry name" value="Tscrpt_reg_AsnC-like"/>
</dbReference>
<dbReference type="InterPro" id="IPR036388">
    <property type="entry name" value="WH-like_DNA-bd_sf"/>
</dbReference>
<keyword evidence="2" id="KW-0238">DNA-binding</keyword>
<dbReference type="InterPro" id="IPR000485">
    <property type="entry name" value="AsnC-type_HTH_dom"/>
</dbReference>
<dbReference type="GO" id="GO:0005829">
    <property type="term" value="C:cytosol"/>
    <property type="evidence" value="ECO:0007669"/>
    <property type="project" value="TreeGrafter"/>
</dbReference>
<dbReference type="InterPro" id="IPR036390">
    <property type="entry name" value="WH_DNA-bd_sf"/>
</dbReference>
<dbReference type="Gene3D" id="3.30.70.920">
    <property type="match status" value="1"/>
</dbReference>
<dbReference type="SUPFAM" id="SSF46785">
    <property type="entry name" value="Winged helix' DNA-binding domain"/>
    <property type="match status" value="1"/>
</dbReference>
<proteinExistence type="predicted"/>
<evidence type="ECO:0000313" key="5">
    <source>
        <dbReference type="EMBL" id="AXA64742.1"/>
    </source>
</evidence>
<dbReference type="Pfam" id="PF13404">
    <property type="entry name" value="HTH_AsnC-type"/>
    <property type="match status" value="1"/>
</dbReference>
<dbReference type="InterPro" id="IPR019887">
    <property type="entry name" value="Tscrpt_reg_AsnC/Lrp_C"/>
</dbReference>
<organism evidence="5 6">
    <name type="scientific">Pseudomonas oryzihabitans</name>
    <dbReference type="NCBI Taxonomy" id="47885"/>
    <lineage>
        <taxon>Bacteria</taxon>
        <taxon>Pseudomonadati</taxon>
        <taxon>Pseudomonadota</taxon>
        <taxon>Gammaproteobacteria</taxon>
        <taxon>Pseudomonadales</taxon>
        <taxon>Pseudomonadaceae</taxon>
        <taxon>Pseudomonas</taxon>
    </lineage>
</organism>
<evidence type="ECO:0000259" key="4">
    <source>
        <dbReference type="PROSITE" id="PS50956"/>
    </source>
</evidence>
<feature type="domain" description="HTH asnC-type" evidence="4">
    <location>
        <begin position="5"/>
        <end position="84"/>
    </location>
</feature>
<dbReference type="PROSITE" id="PS50956">
    <property type="entry name" value="HTH_ASNC_2"/>
    <property type="match status" value="1"/>
</dbReference>
<dbReference type="SUPFAM" id="SSF54909">
    <property type="entry name" value="Dimeric alpha+beta barrel"/>
    <property type="match status" value="1"/>
</dbReference>
<evidence type="ECO:0000256" key="3">
    <source>
        <dbReference type="ARBA" id="ARBA00023163"/>
    </source>
</evidence>
<gene>
    <name evidence="5" type="ORF">CE139_02615</name>
</gene>
<dbReference type="RefSeq" id="WP_208693438.1">
    <property type="nucleotide sequence ID" value="NZ_CP022198.1"/>
</dbReference>
<dbReference type="Proteomes" id="UP000250579">
    <property type="component" value="Chromosome"/>
</dbReference>
<protein>
    <submittedName>
        <fullName evidence="5">AsnC family transcriptional regulator</fullName>
    </submittedName>
</protein>
<evidence type="ECO:0000313" key="6">
    <source>
        <dbReference type="Proteomes" id="UP000250579"/>
    </source>
</evidence>
<name>A0A2Z5A3X3_9PSED</name>
<dbReference type="EMBL" id="CP022198">
    <property type="protein sequence ID" value="AXA64742.1"/>
    <property type="molecule type" value="Genomic_DNA"/>
</dbReference>
<sequence length="153" mass="16982">MFTKLDPTDWQLIHLLQQNARASNATLARQLGLARTTVVTRLARLERDGIIQGYGLRLGSELEQAAVRAYCAISVLPRSTAGVIRALEKMVEVEEVSSVSGQFDYLAFLRCTTHEKLDELLDRIGNLEGVKQTQTSIILNRKIDRRGGAGTSR</sequence>